<name>A0ABR3L2E1_TRISP</name>
<accession>A0ABR3L2E1</accession>
<sequence length="70" mass="8453">MILCDWALVYLENTTNEETKKWKKDDTQQIGHKAKQNKKRQKINYLSTQFIRKSFNFVYRGYPSSPPIQR</sequence>
<proteinExistence type="predicted"/>
<protein>
    <submittedName>
        <fullName evidence="1">2-oxoglutarate-dependent ethylene/succinate-forming enzyme</fullName>
    </submittedName>
</protein>
<gene>
    <name evidence="1" type="ORF">TSPI_01267</name>
</gene>
<dbReference type="Proteomes" id="UP001558632">
    <property type="component" value="Unassembled WGS sequence"/>
</dbReference>
<organism evidence="1 2">
    <name type="scientific">Trichinella spiralis</name>
    <name type="common">Trichina worm</name>
    <dbReference type="NCBI Taxonomy" id="6334"/>
    <lineage>
        <taxon>Eukaryota</taxon>
        <taxon>Metazoa</taxon>
        <taxon>Ecdysozoa</taxon>
        <taxon>Nematoda</taxon>
        <taxon>Enoplea</taxon>
        <taxon>Dorylaimia</taxon>
        <taxon>Trichinellida</taxon>
        <taxon>Trichinellidae</taxon>
        <taxon>Trichinella</taxon>
    </lineage>
</organism>
<reference evidence="1 2" key="1">
    <citation type="submission" date="2024-07" db="EMBL/GenBank/DDBJ databases">
        <title>Enhanced genomic and transcriptomic resources for Trichinella pseudospiralis and T. spiralis underpin the discovery of pronounced molecular differences between stages and species.</title>
        <authorList>
            <person name="Pasi K.K."/>
            <person name="La Rosa G."/>
            <person name="Gomez-Morales M.A."/>
            <person name="Tosini F."/>
            <person name="Sumanam S."/>
            <person name="Young N.D."/>
            <person name="Chang B.C."/>
            <person name="Robin G.B."/>
        </authorList>
    </citation>
    <scope>NUCLEOTIDE SEQUENCE [LARGE SCALE GENOMIC DNA]</scope>
    <source>
        <strain evidence="1">ISS534</strain>
    </source>
</reference>
<comment type="caution">
    <text evidence="1">The sequence shown here is derived from an EMBL/GenBank/DDBJ whole genome shotgun (WGS) entry which is preliminary data.</text>
</comment>
<dbReference type="EMBL" id="JBEUSY010000064">
    <property type="protein sequence ID" value="KAL1245849.1"/>
    <property type="molecule type" value="Genomic_DNA"/>
</dbReference>
<evidence type="ECO:0000313" key="2">
    <source>
        <dbReference type="Proteomes" id="UP001558632"/>
    </source>
</evidence>
<feature type="non-terminal residue" evidence="1">
    <location>
        <position position="70"/>
    </location>
</feature>
<keyword evidence="2" id="KW-1185">Reference proteome</keyword>
<evidence type="ECO:0000313" key="1">
    <source>
        <dbReference type="EMBL" id="KAL1245849.1"/>
    </source>
</evidence>